<dbReference type="Pfam" id="PF06598">
    <property type="entry name" value="Chlorovi_GP_rpt"/>
    <property type="match status" value="13"/>
</dbReference>
<dbReference type="KEGG" id="vg:5659083"/>
<protein>
    <submittedName>
        <fullName evidence="2">Uncharacterized protein B170R</fullName>
    </submittedName>
</protein>
<dbReference type="InterPro" id="IPR010568">
    <property type="entry name" value="Chlorovirusi_glycop_rpt"/>
</dbReference>
<evidence type="ECO:0000259" key="1">
    <source>
        <dbReference type="Pfam" id="PF11962"/>
    </source>
</evidence>
<dbReference type="Proteomes" id="UP000202419">
    <property type="component" value="Segment"/>
</dbReference>
<organismHost>
    <name type="scientific">Chlorella</name>
    <dbReference type="NCBI Taxonomy" id="3071"/>
</organismHost>
<dbReference type="InterPro" id="IPR021865">
    <property type="entry name" value="Peptidase_G2"/>
</dbReference>
<dbReference type="Pfam" id="PF11962">
    <property type="entry name" value="Peptidase_G2"/>
    <property type="match status" value="1"/>
</dbReference>
<dbReference type="Gene3D" id="2.40.300.10">
    <property type="entry name" value="Head decoration protein D"/>
    <property type="match status" value="1"/>
</dbReference>
<sequence length="1386" mass="144435">MGSYFVPPANHFFNDMFVSNVANISNVMFENGNVIAAQGTGYFIGNGAFITGVTSTAVANIPSVLSADIRGNIIGNYSNTTNIISTFANIGNVLFNAGNVTVPGNGFFIGNGSQLTGIIPTIPSVLSADIRGNLVGNYANVSNIIASSGNIANVRFASDGNVTASYYFGNGSQLTGIIPTIPSVLSADIRGNLVGNYANVSNIIASSGNIANVRFASDGNVTASYYFGNGSQLTGIIPTIPSVLSADIRGNLVGNYANVSNIIASSGNIANVRFASDGNVTASYYFGNGSQLTGIIPTIPSVLSADIRGNLVGNYANVSNIIASSGNIANVRFASDGNVTASYYFGNGSQLTGIIPTIPSVLSADIRGNLVGNYANVSNIIASSGNIANVIFASDGNVTASYYFGNGSQLTGIIPTIPSVLSADIRGNLVGNYANVSNIIASSGNIANVRFASDGNVTASYYFGNGSQLTGIIPTIPSVLSADIRGNLVGNYANVSNIIASSGNIANVIFASDGNVTASYYFGNGSQLTGIIPTIPSVLSADIRGNLVGNYANVSNIIASSGNIANVRFASDGNVTASYYFGNGSQLTGIIPTIPSVLSADIRGNLVGNYANVSNIIASSGNIANVRFASDGNVTASYYFGNGSQLTGIIPTIPSVLSADIRGNLVGNYANVSNIIASSGNIANVIFASDGNVTTSGFYFGNGSQLTGIIPTIPSVLTADIRGNLVGNYSNVSNIIATFGNISNVLFNDGNVTTSGFYFGNGSQLSGITVTIPSIVTADLRGNVIGLYSNVSNVIVSGQVNVVGNIVANTFLGNSFSLLNGQFSDRDLMNVYYTSGNYTGVVLKMLSSNPLDDGFTFIECDVNNGSTLVAPFSVTGRGNVNSTSSISVIDPTANIIRFRAANSGVIRSNVITNTLNIIGCHATSDLFSANMLDLQTGRSQTNLFNFIDCSVSNGATSVFRVQGDGNVIASFANIIAAIIGNVNIINGNITGNVVNFNNMIAGNITATFANIANVTFDTSNVTSSVNITSNGNISVGSDGVFKGPTILSNNAILLRGGLGNTATNGLFSIGAPSGQMRFSIPSSATAYYNFLNGTDTIATLGPQGMLSRSFDSSVVVGQVVSNSTTYSGTIFKTEANRNSSSAFNHIVCAGSDGNMFRVQGNGKVYGAGAFATTGADYAEMMEWEDKNPTFEDRRGYPVVLSGNGKIRVASLSDDYNDIIGVVSSNPSMVADTDWDQWGGKYLKDKFGMKLSNTIYYLANISNENEFTRVGPDTIPPQGYFVKTAQDYILNPQYNSNIAYVERNDRPEWDPIGFVGKLRVRHGCLVHPSWKPIKVIDDHVDVGNAAAQVTEYLIGVTPNHILSQKVYDLEQTINVLVGQVQMLLGNI</sequence>
<feature type="domain" description="Peptidase G2 IMC autoproteolytic cleavage" evidence="1">
    <location>
        <begin position="1129"/>
        <end position="1373"/>
    </location>
</feature>
<evidence type="ECO:0000313" key="2">
    <source>
        <dbReference type="EMBL" id="ABT14569.1"/>
    </source>
</evidence>
<evidence type="ECO:0000313" key="3">
    <source>
        <dbReference type="Proteomes" id="UP000202419"/>
    </source>
</evidence>
<reference evidence="2 3" key="1">
    <citation type="journal article" date="2007" name="Virology">
        <title>Sequence and annotation of the 369-kb NY-2A and the 345-kb AR158 viruses that infect Chlorella NC64A.</title>
        <authorList>
            <person name="Fitzgerald L.A."/>
            <person name="Graves M.V."/>
            <person name="Li X."/>
            <person name="Feldblyum T."/>
            <person name="Nierman W.C."/>
            <person name="Van Etten J.L."/>
        </authorList>
    </citation>
    <scope>NUCLEOTIDE SEQUENCE [LARGE SCALE GENOMIC DNA]</scope>
    <source>
        <strain evidence="2 3">NY-2A</strain>
    </source>
</reference>
<dbReference type="EMBL" id="DQ491002">
    <property type="protein sequence ID" value="ABT14569.1"/>
    <property type="molecule type" value="Genomic_DNA"/>
</dbReference>
<keyword evidence="3" id="KW-1185">Reference proteome</keyword>
<dbReference type="GeneID" id="5659083"/>
<gene>
    <name evidence="2" type="primary">B170R</name>
    <name evidence="2" type="ORF">NY2A_B170R</name>
</gene>
<organism evidence="2 3">
    <name type="scientific">Paramecium bursaria Chlorella virus NY2A</name>
    <name type="common">PBCV-NY2A</name>
    <dbReference type="NCBI Taxonomy" id="46021"/>
    <lineage>
        <taxon>Viruses</taxon>
        <taxon>Varidnaviria</taxon>
        <taxon>Bamfordvirae</taxon>
        <taxon>Nucleocytoviricota</taxon>
        <taxon>Megaviricetes</taxon>
        <taxon>Algavirales</taxon>
        <taxon>Phycodnaviridae</taxon>
        <taxon>Chlorovirus</taxon>
        <taxon>Chlorovirus americanus</taxon>
    </lineage>
</organism>
<dbReference type="RefSeq" id="YP_001497366.1">
    <property type="nucleotide sequence ID" value="NC_009898.1"/>
</dbReference>
<name>A7IW45_PBCVN</name>
<proteinExistence type="predicted"/>
<accession>A7IW45</accession>